<dbReference type="CDD" id="cd00190">
    <property type="entry name" value="Tryp_SPc"/>
    <property type="match status" value="1"/>
</dbReference>
<evidence type="ECO:0000313" key="7">
    <source>
        <dbReference type="EMBL" id="CAB9497381.1"/>
    </source>
</evidence>
<feature type="domain" description="Peptidase S1" evidence="6">
    <location>
        <begin position="44"/>
        <end position="285"/>
    </location>
</feature>
<reference evidence="7" key="1">
    <citation type="submission" date="2020-06" db="EMBL/GenBank/DDBJ databases">
        <authorList>
            <consortium name="Plant Systems Biology data submission"/>
        </authorList>
    </citation>
    <scope>NUCLEOTIDE SEQUENCE</scope>
    <source>
        <strain evidence="7">D6</strain>
    </source>
</reference>
<evidence type="ECO:0000256" key="1">
    <source>
        <dbReference type="ARBA" id="ARBA00007664"/>
    </source>
</evidence>
<dbReference type="PANTHER" id="PTHR24276:SF98">
    <property type="entry name" value="FI18310P1-RELATED"/>
    <property type="match status" value="1"/>
</dbReference>
<dbReference type="InterPro" id="IPR043504">
    <property type="entry name" value="Peptidase_S1_PA_chymotrypsin"/>
</dbReference>
<dbReference type="GO" id="GO:0006508">
    <property type="term" value="P:proteolysis"/>
    <property type="evidence" value="ECO:0007669"/>
    <property type="project" value="InterPro"/>
</dbReference>
<dbReference type="PROSITE" id="PS50240">
    <property type="entry name" value="TRYPSIN_DOM"/>
    <property type="match status" value="1"/>
</dbReference>
<dbReference type="SUPFAM" id="SSF50494">
    <property type="entry name" value="Trypsin-like serine proteases"/>
    <property type="match status" value="1"/>
</dbReference>
<protein>
    <submittedName>
        <fullName evidence="7">Coagulation factor IX</fullName>
    </submittedName>
</protein>
<proteinExistence type="inferred from homology"/>
<dbReference type="InterPro" id="IPR001254">
    <property type="entry name" value="Trypsin_dom"/>
</dbReference>
<keyword evidence="5" id="KW-0732">Signal</keyword>
<dbReference type="EMBL" id="CAICTM010000019">
    <property type="protein sequence ID" value="CAB9497381.1"/>
    <property type="molecule type" value="Genomic_DNA"/>
</dbReference>
<dbReference type="SMART" id="SM00020">
    <property type="entry name" value="Tryp_SPc"/>
    <property type="match status" value="1"/>
</dbReference>
<evidence type="ECO:0000256" key="2">
    <source>
        <dbReference type="ARBA" id="ARBA00023026"/>
    </source>
</evidence>
<evidence type="ECO:0000259" key="6">
    <source>
        <dbReference type="PROSITE" id="PS50240"/>
    </source>
</evidence>
<accession>A0A9N8H1K9</accession>
<dbReference type="InterPro" id="IPR050430">
    <property type="entry name" value="Peptidase_S1"/>
</dbReference>
<dbReference type="Proteomes" id="UP001153069">
    <property type="component" value="Unassembled WGS sequence"/>
</dbReference>
<evidence type="ECO:0000313" key="8">
    <source>
        <dbReference type="Proteomes" id="UP001153069"/>
    </source>
</evidence>
<sequence length="316" mass="34402">MMISIFSLVASLISFLLSAISVGDVIAVDNEKLRRQASDQRNLIVDGARAEPGEFPWFVSLLKDSETDQPACGGTLIAPNRVLTAGHCVVPDPLVTELGPPAFVRLKHTTHSDGVTVPVDCVSLHPDYSPRYNDLAIVKLAENAPSTQFVELNSDTSFPWGKDESLTTVGFGSTSTLVGIIGTLLNGGRVPKSRRLKKVVTRALTEAECQHEWNECADYRYHLCDEPDNDGHSCYGDSGGPVLDDYHVQVGIVSFITRGFRCNSGAPHVATNVAQYYNWILNEIRDSTCSDDNTLGYSKDFVDPCLLPINSTGRSP</sequence>
<keyword evidence="3" id="KW-1015">Disulfide bond</keyword>
<comment type="similarity">
    <text evidence="1">Belongs to the peptidase S1 family.</text>
</comment>
<dbReference type="OrthoDB" id="5565075at2759"/>
<feature type="chain" id="PRO_5040193497" evidence="5">
    <location>
        <begin position="28"/>
        <end position="316"/>
    </location>
</feature>
<dbReference type="PANTHER" id="PTHR24276">
    <property type="entry name" value="POLYSERASE-RELATED"/>
    <property type="match status" value="1"/>
</dbReference>
<gene>
    <name evidence="7" type="ORF">SEMRO_19_G013320.1</name>
</gene>
<keyword evidence="4" id="KW-0325">Glycoprotein</keyword>
<dbReference type="Pfam" id="PF00089">
    <property type="entry name" value="Trypsin"/>
    <property type="match status" value="1"/>
</dbReference>
<dbReference type="InterPro" id="IPR018114">
    <property type="entry name" value="TRYPSIN_HIS"/>
</dbReference>
<comment type="caution">
    <text evidence="7">The sequence shown here is derived from an EMBL/GenBank/DDBJ whole genome shotgun (WGS) entry which is preliminary data.</text>
</comment>
<dbReference type="InterPro" id="IPR009003">
    <property type="entry name" value="Peptidase_S1_PA"/>
</dbReference>
<dbReference type="AlphaFoldDB" id="A0A9N8H1K9"/>
<name>A0A9N8H1K9_9STRA</name>
<evidence type="ECO:0000256" key="3">
    <source>
        <dbReference type="ARBA" id="ARBA00023157"/>
    </source>
</evidence>
<keyword evidence="2" id="KW-0843">Virulence</keyword>
<dbReference type="InterPro" id="IPR001314">
    <property type="entry name" value="Peptidase_S1A"/>
</dbReference>
<keyword evidence="8" id="KW-1185">Reference proteome</keyword>
<dbReference type="PRINTS" id="PR00722">
    <property type="entry name" value="CHYMOTRYPSIN"/>
</dbReference>
<dbReference type="PROSITE" id="PS00134">
    <property type="entry name" value="TRYPSIN_HIS"/>
    <property type="match status" value="1"/>
</dbReference>
<organism evidence="7 8">
    <name type="scientific">Seminavis robusta</name>
    <dbReference type="NCBI Taxonomy" id="568900"/>
    <lineage>
        <taxon>Eukaryota</taxon>
        <taxon>Sar</taxon>
        <taxon>Stramenopiles</taxon>
        <taxon>Ochrophyta</taxon>
        <taxon>Bacillariophyta</taxon>
        <taxon>Bacillariophyceae</taxon>
        <taxon>Bacillariophycidae</taxon>
        <taxon>Naviculales</taxon>
        <taxon>Naviculaceae</taxon>
        <taxon>Seminavis</taxon>
    </lineage>
</organism>
<evidence type="ECO:0000256" key="4">
    <source>
        <dbReference type="ARBA" id="ARBA00023180"/>
    </source>
</evidence>
<dbReference type="Gene3D" id="2.40.10.10">
    <property type="entry name" value="Trypsin-like serine proteases"/>
    <property type="match status" value="1"/>
</dbReference>
<feature type="signal peptide" evidence="5">
    <location>
        <begin position="1"/>
        <end position="27"/>
    </location>
</feature>
<evidence type="ECO:0000256" key="5">
    <source>
        <dbReference type="SAM" id="SignalP"/>
    </source>
</evidence>
<dbReference type="GO" id="GO:0004252">
    <property type="term" value="F:serine-type endopeptidase activity"/>
    <property type="evidence" value="ECO:0007669"/>
    <property type="project" value="InterPro"/>
</dbReference>